<dbReference type="Proteomes" id="UP001154078">
    <property type="component" value="Chromosome 5"/>
</dbReference>
<dbReference type="InterPro" id="IPR038606">
    <property type="entry name" value="To_sf"/>
</dbReference>
<keyword evidence="6" id="KW-1185">Reference proteome</keyword>
<reference evidence="5" key="1">
    <citation type="submission" date="2021-12" db="EMBL/GenBank/DDBJ databases">
        <authorList>
            <person name="King R."/>
        </authorList>
    </citation>
    <scope>NUCLEOTIDE SEQUENCE</scope>
</reference>
<evidence type="ECO:0000256" key="2">
    <source>
        <dbReference type="ARBA" id="ARBA00023108"/>
    </source>
</evidence>
<evidence type="ECO:0000256" key="1">
    <source>
        <dbReference type="ARBA" id="ARBA00022729"/>
    </source>
</evidence>
<organism evidence="5 6">
    <name type="scientific">Brassicogethes aeneus</name>
    <name type="common">Rape pollen beetle</name>
    <name type="synonym">Meligethes aeneus</name>
    <dbReference type="NCBI Taxonomy" id="1431903"/>
    <lineage>
        <taxon>Eukaryota</taxon>
        <taxon>Metazoa</taxon>
        <taxon>Ecdysozoa</taxon>
        <taxon>Arthropoda</taxon>
        <taxon>Hexapoda</taxon>
        <taxon>Insecta</taxon>
        <taxon>Pterygota</taxon>
        <taxon>Neoptera</taxon>
        <taxon>Endopterygota</taxon>
        <taxon>Coleoptera</taxon>
        <taxon>Polyphaga</taxon>
        <taxon>Cucujiformia</taxon>
        <taxon>Nitidulidae</taxon>
        <taxon>Meligethinae</taxon>
        <taxon>Brassicogethes</taxon>
    </lineage>
</organism>
<evidence type="ECO:0000256" key="3">
    <source>
        <dbReference type="ARBA" id="ARBA00060902"/>
    </source>
</evidence>
<keyword evidence="2" id="KW-0090">Biological rhythms</keyword>
<dbReference type="FunFam" id="3.15.10.30:FF:000001">
    <property type="entry name" value="Takeout-like protein 1"/>
    <property type="match status" value="1"/>
</dbReference>
<keyword evidence="1 4" id="KW-0732">Signal</keyword>
<dbReference type="InterPro" id="IPR010562">
    <property type="entry name" value="Haemolymph_juvenile_hormone-bd"/>
</dbReference>
<feature type="chain" id="PRO_5040511438" evidence="4">
    <location>
        <begin position="18"/>
        <end position="249"/>
    </location>
</feature>
<dbReference type="Pfam" id="PF06585">
    <property type="entry name" value="JHBP"/>
    <property type="match status" value="1"/>
</dbReference>
<evidence type="ECO:0000313" key="6">
    <source>
        <dbReference type="Proteomes" id="UP001154078"/>
    </source>
</evidence>
<proteinExistence type="inferred from homology"/>
<name>A0A9P0BA23_BRAAE</name>
<dbReference type="AlphaFoldDB" id="A0A9P0BA23"/>
<dbReference type="Gene3D" id="3.15.10.30">
    <property type="entry name" value="Haemolymph juvenile hormone binding protein"/>
    <property type="match status" value="1"/>
</dbReference>
<dbReference type="EMBL" id="OV121136">
    <property type="protein sequence ID" value="CAH0558259.1"/>
    <property type="molecule type" value="Genomic_DNA"/>
</dbReference>
<evidence type="ECO:0000313" key="5">
    <source>
        <dbReference type="EMBL" id="CAH0558259.1"/>
    </source>
</evidence>
<feature type="signal peptide" evidence="4">
    <location>
        <begin position="1"/>
        <end position="17"/>
    </location>
</feature>
<dbReference type="OrthoDB" id="8196554at2759"/>
<dbReference type="PANTHER" id="PTHR11008">
    <property type="entry name" value="PROTEIN TAKEOUT-LIKE PROTEIN"/>
    <property type="match status" value="1"/>
</dbReference>
<dbReference type="GO" id="GO:0005615">
    <property type="term" value="C:extracellular space"/>
    <property type="evidence" value="ECO:0007669"/>
    <property type="project" value="TreeGrafter"/>
</dbReference>
<sequence length="249" mass="28303">MKYLIVFVCALVVAVESRGLPKYLRKFACARYDPEYEKCIFRSFENSRPYFVKGIPELGFPPLDPFELPVMSVDRTISDLVNIKAVLRNVKMTGARNTVIDYLKADAVNGTGEIRLTIPYCELEMEYDVSGQLLSIPLESKGFFQGNFTDTQLYVKGGVKRYLKDDVEYFRVGKLDSKITVGDGHISLLAKNPELQFGANLISDFYNENPRRVMDAVNPIFVESSNELFRVVMDQILATIPAKEWLPEN</sequence>
<dbReference type="PANTHER" id="PTHR11008:SF14">
    <property type="entry name" value="CIRCADIAN CLOCK-CONTROLLED PROTEIN-LIKE PROTEIN"/>
    <property type="match status" value="1"/>
</dbReference>
<dbReference type="GO" id="GO:0007623">
    <property type="term" value="P:circadian rhythm"/>
    <property type="evidence" value="ECO:0007669"/>
    <property type="project" value="UniProtKB-ARBA"/>
</dbReference>
<comment type="similarity">
    <text evidence="3">Belongs to the TO family.</text>
</comment>
<evidence type="ECO:0000256" key="4">
    <source>
        <dbReference type="SAM" id="SignalP"/>
    </source>
</evidence>
<accession>A0A9P0BA23</accession>
<protein>
    <submittedName>
        <fullName evidence="5">Uncharacterized protein</fullName>
    </submittedName>
</protein>
<dbReference type="SMART" id="SM00700">
    <property type="entry name" value="JHBP"/>
    <property type="match status" value="1"/>
</dbReference>
<gene>
    <name evidence="5" type="ORF">MELIAE_LOCUS8772</name>
</gene>